<feature type="compositionally biased region" description="Basic and acidic residues" evidence="1">
    <location>
        <begin position="66"/>
        <end position="76"/>
    </location>
</feature>
<gene>
    <name evidence="2" type="ORF">ACMD2_20501</name>
</gene>
<feature type="region of interest" description="Disordered" evidence="1">
    <location>
        <begin position="103"/>
        <end position="129"/>
    </location>
</feature>
<dbReference type="AlphaFoldDB" id="A0A199W498"/>
<dbReference type="EMBL" id="LSRQ01000262">
    <property type="protein sequence ID" value="OAY84139.1"/>
    <property type="molecule type" value="Genomic_DNA"/>
</dbReference>
<sequence>MDHGDLAPVASDRSADPKISHRGRQLSRSVVRTRIPVIALPPSPMPADPKIPRENSLSRGKKKGVHSGDRVHHTSPDSRMASSLCSSSDIFLENIIKSQRFLRRRQMKKNSNNELKEPTVTPAKGQKKS</sequence>
<evidence type="ECO:0000313" key="2">
    <source>
        <dbReference type="EMBL" id="OAY84139.1"/>
    </source>
</evidence>
<evidence type="ECO:0000256" key="1">
    <source>
        <dbReference type="SAM" id="MobiDB-lite"/>
    </source>
</evidence>
<name>A0A199W498_ANACO</name>
<protein>
    <submittedName>
        <fullName evidence="2">Uncharacterized protein</fullName>
    </submittedName>
</protein>
<reference evidence="2 3" key="1">
    <citation type="journal article" date="2016" name="DNA Res.">
        <title>The draft genome of MD-2 pineapple using hybrid error correction of long reads.</title>
        <authorList>
            <person name="Redwan R.M."/>
            <person name="Saidin A."/>
            <person name="Kumar S.V."/>
        </authorList>
    </citation>
    <scope>NUCLEOTIDE SEQUENCE [LARGE SCALE GENOMIC DNA]</scope>
    <source>
        <strain evidence="3">cv. MD2</strain>
        <tissue evidence="2">Leaf</tissue>
    </source>
</reference>
<feature type="compositionally biased region" description="Pro residues" evidence="1">
    <location>
        <begin position="39"/>
        <end position="49"/>
    </location>
</feature>
<comment type="caution">
    <text evidence="2">The sequence shown here is derived from an EMBL/GenBank/DDBJ whole genome shotgun (WGS) entry which is preliminary data.</text>
</comment>
<accession>A0A199W498</accession>
<feature type="region of interest" description="Disordered" evidence="1">
    <location>
        <begin position="1"/>
        <end position="27"/>
    </location>
</feature>
<proteinExistence type="predicted"/>
<feature type="region of interest" description="Disordered" evidence="1">
    <location>
        <begin position="39"/>
        <end position="84"/>
    </location>
</feature>
<evidence type="ECO:0000313" key="3">
    <source>
        <dbReference type="Proteomes" id="UP000092600"/>
    </source>
</evidence>
<dbReference type="Proteomes" id="UP000092600">
    <property type="component" value="Unassembled WGS sequence"/>
</dbReference>
<organism evidence="2 3">
    <name type="scientific">Ananas comosus</name>
    <name type="common">Pineapple</name>
    <name type="synonym">Ananas ananas</name>
    <dbReference type="NCBI Taxonomy" id="4615"/>
    <lineage>
        <taxon>Eukaryota</taxon>
        <taxon>Viridiplantae</taxon>
        <taxon>Streptophyta</taxon>
        <taxon>Embryophyta</taxon>
        <taxon>Tracheophyta</taxon>
        <taxon>Spermatophyta</taxon>
        <taxon>Magnoliopsida</taxon>
        <taxon>Liliopsida</taxon>
        <taxon>Poales</taxon>
        <taxon>Bromeliaceae</taxon>
        <taxon>Bromelioideae</taxon>
        <taxon>Ananas</taxon>
    </lineage>
</organism>